<reference evidence="1" key="1">
    <citation type="submission" date="2023-04" db="EMBL/GenBank/DDBJ databases">
        <title>Draft Genome sequencing of Naganishia species isolated from polar environments using Oxford Nanopore Technology.</title>
        <authorList>
            <person name="Leo P."/>
            <person name="Venkateswaran K."/>
        </authorList>
    </citation>
    <scope>NUCLEOTIDE SEQUENCE</scope>
    <source>
        <strain evidence="1">MNA-CCFEE 5261</strain>
    </source>
</reference>
<evidence type="ECO:0000313" key="2">
    <source>
        <dbReference type="Proteomes" id="UP001241377"/>
    </source>
</evidence>
<accession>A0ACC2V6X3</accession>
<evidence type="ECO:0000313" key="1">
    <source>
        <dbReference type="EMBL" id="KAJ9095110.1"/>
    </source>
</evidence>
<proteinExistence type="predicted"/>
<dbReference type="EMBL" id="JASBWR010000104">
    <property type="protein sequence ID" value="KAJ9095110.1"/>
    <property type="molecule type" value="Genomic_DNA"/>
</dbReference>
<keyword evidence="2" id="KW-1185">Reference proteome</keyword>
<dbReference type="Proteomes" id="UP001241377">
    <property type="component" value="Unassembled WGS sequence"/>
</dbReference>
<comment type="caution">
    <text evidence="1">The sequence shown here is derived from an EMBL/GenBank/DDBJ whole genome shotgun (WGS) entry which is preliminary data.</text>
</comment>
<gene>
    <name evidence="1" type="ORF">QFC19_007678</name>
</gene>
<sequence length="1109" mass="126287">MRLALKQLSFQTTPMTRRSSDTSGSLASSVESSLRVEPLQFQENEREGPFNVYEDGDETGVYTSEDKKPTPSYYHKLLNRAKPEYITKHLDYALFKVVFRTWVQIWSSVIICVVPRSRTWVGPAAYLFQIIGFIAVSGGTSMVFNLAMSFMCMVYILIGWLHSIIALAISVKLRGNTSPQEYAESLIREGICTMENLEACTAADIYSGRHLQTRCTVIFIFAILSSMIIFGLSLRIHPTFRQGMICGIIAMLINVCYDVFYPVFLPLQVGLAVLKPMGLALALKVVCLMVVFPTTSNFRYVDGVLKHLKALEKACKGNSRFLSSCKPSEPNFGNYKKFARDIVGIRLKLPLLDLDALLSKYEITFGRFDAGSIGEMRSSLRNVISFSSSFEQYYQMFEERVDLANNNIRGLSRRRSSVGSSKFEDDGHSKLFATVHEHYRVVGEYEDKKRINLLRKRICNVDPQDRVTLLDIVHISELSSTLFTRFLETNTKSIADIIKWIEAANQFRIYSLLPKKWELHKEKQKEMNEVLVETRQTLLVAIKELGSTDKLIAAVKEFSKNEEVLLSLITHTCLLLYVTKQQTESILRLVDLLLSIDESTPTPKIFTFFGKSKRDKPRVRSHLNMDESPDDISTPNIDTGVQRRNPDALAPTSIFHYFGSKTIKIYKLLMNKHLWFWIRSGVLTCVCATPFFCRTTASWYHGNRLVWIVIMCGVSTSEYTGETIYVFYCKVVYSFFGCLLGMVMWYISTGNGRGNYYGYSAVTAVGYLYLTYYRHFSSHRALVPAILFAVTCSLVMGTSWVDGQYNHLANVGYGFHVAWLRFISVIIGLCVGFLASIIPKPSTSKVAIRKILAKVLSESANLHCAVSNFALNRVENSQVHLLDRHDLTVEKFRSVLIILAGISHLMTPIQFEVPLTGIWPEKLYKRLQNAVTDIIQLYFILLSIFNRVEDPATWIPHMLRRIGWTDTELCADLFAVAHMTSGSLSSKRELPKFTRANISLKHLDLLRSQWGITRFSLNERFYSEEKEKENEGDSDVLHDSLMENIDFNALFSADGQLDIVALIIGHLIYKRFDEVMLIVKQLVGEKYDMHESIFDVADDENDSLLRNLN</sequence>
<name>A0ACC2V6X3_9TREE</name>
<organism evidence="1 2">
    <name type="scientific">Naganishia cerealis</name>
    <dbReference type="NCBI Taxonomy" id="610337"/>
    <lineage>
        <taxon>Eukaryota</taxon>
        <taxon>Fungi</taxon>
        <taxon>Dikarya</taxon>
        <taxon>Basidiomycota</taxon>
        <taxon>Agaricomycotina</taxon>
        <taxon>Tremellomycetes</taxon>
        <taxon>Filobasidiales</taxon>
        <taxon>Filobasidiaceae</taxon>
        <taxon>Naganishia</taxon>
    </lineage>
</organism>
<protein>
    <submittedName>
        <fullName evidence="1">Uncharacterized protein</fullName>
    </submittedName>
</protein>